<reference evidence="1 2" key="1">
    <citation type="submission" date="2016-12" db="EMBL/GenBank/DDBJ databases">
        <title>Thioflexothrix psekupsii D3 genome sequencing and assembly.</title>
        <authorList>
            <person name="Fomenkov A."/>
            <person name="Vincze T."/>
            <person name="Grabovich M."/>
            <person name="Anton B.P."/>
            <person name="Dubinina G."/>
            <person name="Orlova M."/>
            <person name="Belousova E."/>
            <person name="Roberts R.J."/>
        </authorList>
    </citation>
    <scope>NUCLEOTIDE SEQUENCE [LARGE SCALE GENOMIC DNA]</scope>
    <source>
        <strain evidence="1">D3</strain>
    </source>
</reference>
<evidence type="ECO:0000313" key="2">
    <source>
        <dbReference type="Proteomes" id="UP000194798"/>
    </source>
</evidence>
<name>A0A251X7T4_9GAMM</name>
<dbReference type="EMBL" id="MSLT01000012">
    <property type="protein sequence ID" value="OUD14056.1"/>
    <property type="molecule type" value="Genomic_DNA"/>
</dbReference>
<gene>
    <name evidence="1" type="ORF">TPSD3_06875</name>
</gene>
<comment type="caution">
    <text evidence="1">The sequence shown here is derived from an EMBL/GenBank/DDBJ whole genome shotgun (WGS) entry which is preliminary data.</text>
</comment>
<dbReference type="Gene3D" id="3.40.50.1000">
    <property type="entry name" value="HAD superfamily/HAD-like"/>
    <property type="match status" value="1"/>
</dbReference>
<keyword evidence="2" id="KW-1185">Reference proteome</keyword>
<sequence>MITRLIYSLKMLHQYRRAVARTYLTAPHTYHTGQLTPDDLNRLNISVLALDFDGVLAAHGETQPTPELIAWLKTMVAHLGNAHVFILSNKPTPERVAFFAAHFAGVRVIAGVRKKPYPDGLKTIMDITQQPASAILLVDDRLLTGVLAACIAQTQIAYITHPHCNFNRRPVQESFFWSLRFLERRLMQSYCWLRQRQLQTDFSPSQIKNSK</sequence>
<organism evidence="1 2">
    <name type="scientific">Thioflexithrix psekupsensis</name>
    <dbReference type="NCBI Taxonomy" id="1570016"/>
    <lineage>
        <taxon>Bacteria</taxon>
        <taxon>Pseudomonadati</taxon>
        <taxon>Pseudomonadota</taxon>
        <taxon>Gammaproteobacteria</taxon>
        <taxon>Thiotrichales</taxon>
        <taxon>Thioflexithrix</taxon>
    </lineage>
</organism>
<dbReference type="Proteomes" id="UP000194798">
    <property type="component" value="Unassembled WGS sequence"/>
</dbReference>
<dbReference type="Pfam" id="PF00702">
    <property type="entry name" value="Hydrolase"/>
    <property type="match status" value="1"/>
</dbReference>
<evidence type="ECO:0000313" key="1">
    <source>
        <dbReference type="EMBL" id="OUD14056.1"/>
    </source>
</evidence>
<protein>
    <recommendedName>
        <fullName evidence="3">HAD family hydrolase</fullName>
    </recommendedName>
</protein>
<dbReference type="AlphaFoldDB" id="A0A251X7T4"/>
<accession>A0A251X7T4</accession>
<dbReference type="InterPro" id="IPR036412">
    <property type="entry name" value="HAD-like_sf"/>
</dbReference>
<proteinExistence type="predicted"/>
<evidence type="ECO:0008006" key="3">
    <source>
        <dbReference type="Google" id="ProtNLM"/>
    </source>
</evidence>
<dbReference type="InterPro" id="IPR023214">
    <property type="entry name" value="HAD_sf"/>
</dbReference>
<dbReference type="SUPFAM" id="SSF56784">
    <property type="entry name" value="HAD-like"/>
    <property type="match status" value="1"/>
</dbReference>